<dbReference type="Gene3D" id="3.60.110.10">
    <property type="entry name" value="Carbon-nitrogen hydrolase"/>
    <property type="match status" value="1"/>
</dbReference>
<keyword evidence="5 8" id="KW-1133">Transmembrane helix</keyword>
<dbReference type="EC" id="2.3.1.-" evidence="10"/>
<dbReference type="GO" id="GO:0042158">
    <property type="term" value="P:lipoprotein biosynthetic process"/>
    <property type="evidence" value="ECO:0007669"/>
    <property type="project" value="InterPro"/>
</dbReference>
<dbReference type="InterPro" id="IPR003010">
    <property type="entry name" value="C-N_Hydrolase"/>
</dbReference>
<protein>
    <submittedName>
        <fullName evidence="10">Apolipoprotein N-acyltransferase</fullName>
        <ecNumber evidence="10">2.3.1.-</ecNumber>
    </submittedName>
</protein>
<keyword evidence="11" id="KW-1185">Reference proteome</keyword>
<comment type="caution">
    <text evidence="10">The sequence shown here is derived from an EMBL/GenBank/DDBJ whole genome shotgun (WGS) entry which is preliminary data.</text>
</comment>
<dbReference type="SUPFAM" id="SSF56317">
    <property type="entry name" value="Carbon-nitrogen hydrolase"/>
    <property type="match status" value="1"/>
</dbReference>
<evidence type="ECO:0000256" key="7">
    <source>
        <dbReference type="ARBA" id="ARBA00023315"/>
    </source>
</evidence>
<organism evidence="10 11">
    <name type="scientific">Catenuloplanes atrovinosus</name>
    <dbReference type="NCBI Taxonomy" id="137266"/>
    <lineage>
        <taxon>Bacteria</taxon>
        <taxon>Bacillati</taxon>
        <taxon>Actinomycetota</taxon>
        <taxon>Actinomycetes</taxon>
        <taxon>Micromonosporales</taxon>
        <taxon>Micromonosporaceae</taxon>
        <taxon>Catenuloplanes</taxon>
    </lineage>
</organism>
<evidence type="ECO:0000259" key="9">
    <source>
        <dbReference type="PROSITE" id="PS50263"/>
    </source>
</evidence>
<dbReference type="InterPro" id="IPR036526">
    <property type="entry name" value="C-N_Hydrolase_sf"/>
</dbReference>
<feature type="transmembrane region" description="Helical" evidence="8">
    <location>
        <begin position="53"/>
        <end position="86"/>
    </location>
</feature>
<evidence type="ECO:0000313" key="11">
    <source>
        <dbReference type="Proteomes" id="UP001183643"/>
    </source>
</evidence>
<dbReference type="Pfam" id="PF00795">
    <property type="entry name" value="CN_hydrolase"/>
    <property type="match status" value="1"/>
</dbReference>
<name>A0AAE3YR71_9ACTN</name>
<dbReference type="EMBL" id="JAVDYB010000001">
    <property type="protein sequence ID" value="MDR7277156.1"/>
    <property type="molecule type" value="Genomic_DNA"/>
</dbReference>
<sequence length="497" mass="52544">MTRARYACLALGAIAALLSTGGRWDVSIAAWVAPVLLLRFVRTGPLTALPAVAAVTIAAALLWMVQLAVPVTALTLAGIAGFGVVLWLPYAADRLIVHHGPPVARLLMFPLALMSAQFLLGTFGPFGTAYGLHAAILQDWAPLVQLSAVTGPYAIAFLVGAAATVVNLVWETGRLDRVAIGYAALLALVIAGGQARLIGVATGEPTVRVAGINPSQAAIDAETAVHGASRLAVTDPRTVRPEDVRAAAPALLDDLFGQTRTAARGGAKIVMWSENAARVVAADKQSYLDRAARVADEEDVYLLVAELTYLPAAPFGTDQTHLFDPDGRLRWDYDKARPIPGLEIYRPGGHGAPVIDTEYGRISSMICYDVDFPAITHVDADIMLVPGGDWPEMGRTHTDMASLRGIENGYSLVRQDFNGQSTAYDAAGRVLSTQDTTTDSGIWYATVPVRSPGTPYRFTGEVSSWLALAGVLTLAATSMVARRRSATQRAHAVAASG</sequence>
<evidence type="ECO:0000256" key="2">
    <source>
        <dbReference type="ARBA" id="ARBA00022475"/>
    </source>
</evidence>
<gene>
    <name evidence="10" type="ORF">J2S41_003934</name>
</gene>
<dbReference type="PANTHER" id="PTHR38686">
    <property type="entry name" value="APOLIPOPROTEIN N-ACYLTRANSFERASE"/>
    <property type="match status" value="1"/>
</dbReference>
<dbReference type="GO" id="GO:0005886">
    <property type="term" value="C:plasma membrane"/>
    <property type="evidence" value="ECO:0007669"/>
    <property type="project" value="UniProtKB-SubCell"/>
</dbReference>
<dbReference type="InterPro" id="IPR004563">
    <property type="entry name" value="Apolipo_AcylTrfase"/>
</dbReference>
<dbReference type="AlphaFoldDB" id="A0AAE3YR71"/>
<feature type="transmembrane region" description="Helical" evidence="8">
    <location>
        <begin position="179"/>
        <end position="199"/>
    </location>
</feature>
<evidence type="ECO:0000256" key="3">
    <source>
        <dbReference type="ARBA" id="ARBA00022679"/>
    </source>
</evidence>
<dbReference type="Proteomes" id="UP001183643">
    <property type="component" value="Unassembled WGS sequence"/>
</dbReference>
<dbReference type="PANTHER" id="PTHR38686:SF1">
    <property type="entry name" value="APOLIPOPROTEIN N-ACYLTRANSFERASE"/>
    <property type="match status" value="1"/>
</dbReference>
<accession>A0AAE3YR71</accession>
<feature type="transmembrane region" description="Helical" evidence="8">
    <location>
        <begin position="152"/>
        <end position="170"/>
    </location>
</feature>
<keyword evidence="6 8" id="KW-0472">Membrane</keyword>
<evidence type="ECO:0000256" key="8">
    <source>
        <dbReference type="SAM" id="Phobius"/>
    </source>
</evidence>
<comment type="subcellular location">
    <subcellularLocation>
        <location evidence="1">Cell membrane</location>
        <topology evidence="1">Multi-pass membrane protein</topology>
    </subcellularLocation>
</comment>
<dbReference type="GO" id="GO:0016410">
    <property type="term" value="F:N-acyltransferase activity"/>
    <property type="evidence" value="ECO:0007669"/>
    <property type="project" value="InterPro"/>
</dbReference>
<evidence type="ECO:0000256" key="4">
    <source>
        <dbReference type="ARBA" id="ARBA00022692"/>
    </source>
</evidence>
<evidence type="ECO:0000256" key="1">
    <source>
        <dbReference type="ARBA" id="ARBA00004651"/>
    </source>
</evidence>
<evidence type="ECO:0000313" key="10">
    <source>
        <dbReference type="EMBL" id="MDR7277156.1"/>
    </source>
</evidence>
<keyword evidence="3 10" id="KW-0808">Transferase</keyword>
<evidence type="ECO:0000256" key="5">
    <source>
        <dbReference type="ARBA" id="ARBA00022989"/>
    </source>
</evidence>
<evidence type="ECO:0000256" key="6">
    <source>
        <dbReference type="ARBA" id="ARBA00023136"/>
    </source>
</evidence>
<reference evidence="10" key="1">
    <citation type="submission" date="2023-07" db="EMBL/GenBank/DDBJ databases">
        <title>Sequencing the genomes of 1000 actinobacteria strains.</title>
        <authorList>
            <person name="Klenk H.-P."/>
        </authorList>
    </citation>
    <scope>NUCLEOTIDE SEQUENCE</scope>
    <source>
        <strain evidence="10">DSM 44707</strain>
    </source>
</reference>
<dbReference type="PROSITE" id="PS50263">
    <property type="entry name" value="CN_HYDROLASE"/>
    <property type="match status" value="1"/>
</dbReference>
<dbReference type="RefSeq" id="WP_310369357.1">
    <property type="nucleotide sequence ID" value="NZ_JAVDYB010000001.1"/>
</dbReference>
<keyword evidence="4 8" id="KW-0812">Transmembrane</keyword>
<keyword evidence="2" id="KW-1003">Cell membrane</keyword>
<proteinExistence type="predicted"/>
<feature type="transmembrane region" description="Helical" evidence="8">
    <location>
        <begin position="107"/>
        <end position="132"/>
    </location>
</feature>
<keyword evidence="7 10" id="KW-0012">Acyltransferase</keyword>
<feature type="domain" description="CN hydrolase" evidence="9">
    <location>
        <begin position="229"/>
        <end position="449"/>
    </location>
</feature>